<comment type="caution">
    <text evidence="2">The sequence shown here is derived from an EMBL/GenBank/DDBJ whole genome shotgun (WGS) entry which is preliminary data.</text>
</comment>
<feature type="transmembrane region" description="Helical" evidence="1">
    <location>
        <begin position="37"/>
        <end position="56"/>
    </location>
</feature>
<keyword evidence="1" id="KW-0812">Transmembrane</keyword>
<name>A0A415MAG7_9FIRM</name>
<accession>A0A415MAG7</accession>
<keyword evidence="1" id="KW-1133">Transmembrane helix</keyword>
<organism evidence="2 3">
    <name type="scientific">Lachnospira eligens</name>
    <dbReference type="NCBI Taxonomy" id="39485"/>
    <lineage>
        <taxon>Bacteria</taxon>
        <taxon>Bacillati</taxon>
        <taxon>Bacillota</taxon>
        <taxon>Clostridia</taxon>
        <taxon>Lachnospirales</taxon>
        <taxon>Lachnospiraceae</taxon>
        <taxon>Lachnospira</taxon>
    </lineage>
</organism>
<reference evidence="2 3" key="1">
    <citation type="submission" date="2018-08" db="EMBL/GenBank/DDBJ databases">
        <title>A genome reference for cultivated species of the human gut microbiota.</title>
        <authorList>
            <person name="Zou Y."/>
            <person name="Xue W."/>
            <person name="Luo G."/>
        </authorList>
    </citation>
    <scope>NUCLEOTIDE SEQUENCE [LARGE SCALE GENOMIC DNA]</scope>
    <source>
        <strain evidence="2 3">AF36-7BH</strain>
    </source>
</reference>
<dbReference type="Proteomes" id="UP000285201">
    <property type="component" value="Unassembled WGS sequence"/>
</dbReference>
<dbReference type="AlphaFoldDB" id="A0A415MAG7"/>
<evidence type="ECO:0000313" key="2">
    <source>
        <dbReference type="EMBL" id="RHL67159.1"/>
    </source>
</evidence>
<proteinExistence type="predicted"/>
<evidence type="ECO:0000256" key="1">
    <source>
        <dbReference type="SAM" id="Phobius"/>
    </source>
</evidence>
<gene>
    <name evidence="2" type="ORF">DW007_10585</name>
</gene>
<sequence length="97" mass="11007">MAHSHWIGGSFECRLFIYSYFCENNSKLTKFDYVGDWLSKFVTGIITGLLNVSIYAGVIEKFIYKNNAIIDVAIMMVMVIVFICGTISIFVIFGKKT</sequence>
<evidence type="ECO:0000313" key="3">
    <source>
        <dbReference type="Proteomes" id="UP000285201"/>
    </source>
</evidence>
<keyword evidence="1" id="KW-0472">Membrane</keyword>
<dbReference type="EMBL" id="QROY01000008">
    <property type="protein sequence ID" value="RHL67159.1"/>
    <property type="molecule type" value="Genomic_DNA"/>
</dbReference>
<protein>
    <submittedName>
        <fullName evidence="2">Uncharacterized protein</fullName>
    </submittedName>
</protein>
<feature type="transmembrane region" description="Helical" evidence="1">
    <location>
        <begin position="68"/>
        <end position="93"/>
    </location>
</feature>